<gene>
    <name evidence="2" type="ORF">GGR89_000120</name>
</gene>
<feature type="compositionally biased region" description="Polar residues" evidence="1">
    <location>
        <begin position="31"/>
        <end position="45"/>
    </location>
</feature>
<keyword evidence="3" id="KW-1185">Reference proteome</keyword>
<reference evidence="2 3" key="1">
    <citation type="submission" date="2020-03" db="EMBL/GenBank/DDBJ databases">
        <title>Genomic Encyclopedia of Type Strains, Phase IV (KMG-IV): sequencing the most valuable type-strain genomes for metagenomic binning, comparative biology and taxonomic classification.</title>
        <authorList>
            <person name="Goeker M."/>
        </authorList>
    </citation>
    <scope>NUCLEOTIDE SEQUENCE [LARGE SCALE GENOMIC DNA]</scope>
    <source>
        <strain evidence="2 3">DSM 7225</strain>
    </source>
</reference>
<feature type="compositionally biased region" description="Low complexity" evidence="1">
    <location>
        <begin position="1"/>
        <end position="11"/>
    </location>
</feature>
<dbReference type="AlphaFoldDB" id="A0A7X5XUZ0"/>
<accession>A0A7X5XUZ0</accession>
<evidence type="ECO:0000313" key="2">
    <source>
        <dbReference type="EMBL" id="NJB95828.1"/>
    </source>
</evidence>
<name>A0A7X5XUZ0_9SPHN</name>
<sequence>MDGLSLSLPAAARRRAPPPAGAGLSTRVDRTTSTVDSTLRSTDRS</sequence>
<evidence type="ECO:0000313" key="3">
    <source>
        <dbReference type="Proteomes" id="UP000531251"/>
    </source>
</evidence>
<feature type="region of interest" description="Disordered" evidence="1">
    <location>
        <begin position="1"/>
        <end position="45"/>
    </location>
</feature>
<dbReference type="EMBL" id="JAATJB010000001">
    <property type="protein sequence ID" value="NJB95828.1"/>
    <property type="molecule type" value="Genomic_DNA"/>
</dbReference>
<proteinExistence type="predicted"/>
<dbReference type="Proteomes" id="UP000531251">
    <property type="component" value="Unassembled WGS sequence"/>
</dbReference>
<comment type="caution">
    <text evidence="2">The sequence shown here is derived from an EMBL/GenBank/DDBJ whole genome shotgun (WGS) entry which is preliminary data.</text>
</comment>
<organism evidence="2 3">
    <name type="scientific">Sphingomonas trueperi</name>
    <dbReference type="NCBI Taxonomy" id="53317"/>
    <lineage>
        <taxon>Bacteria</taxon>
        <taxon>Pseudomonadati</taxon>
        <taxon>Pseudomonadota</taxon>
        <taxon>Alphaproteobacteria</taxon>
        <taxon>Sphingomonadales</taxon>
        <taxon>Sphingomonadaceae</taxon>
        <taxon>Sphingomonas</taxon>
    </lineage>
</organism>
<evidence type="ECO:0000256" key="1">
    <source>
        <dbReference type="SAM" id="MobiDB-lite"/>
    </source>
</evidence>
<protein>
    <submittedName>
        <fullName evidence="2">Uncharacterized protein</fullName>
    </submittedName>
</protein>